<gene>
    <name evidence="8" type="ORF">HHL25_04115</name>
</gene>
<feature type="domain" description="HAMP" evidence="7">
    <location>
        <begin position="529"/>
        <end position="581"/>
    </location>
</feature>
<feature type="domain" description="Methyl-accepting transducer" evidence="6">
    <location>
        <begin position="586"/>
        <end position="815"/>
    </location>
</feature>
<evidence type="ECO:0000259" key="7">
    <source>
        <dbReference type="PROSITE" id="PS50885"/>
    </source>
</evidence>
<accession>A0A7Y0ATZ9</accession>
<comment type="caution">
    <text evidence="8">The sequence shown here is derived from an EMBL/GenBank/DDBJ whole genome shotgun (WGS) entry which is preliminary data.</text>
</comment>
<dbReference type="SUPFAM" id="SSF158472">
    <property type="entry name" value="HAMP domain-like"/>
    <property type="match status" value="1"/>
</dbReference>
<comment type="subcellular location">
    <subcellularLocation>
        <location evidence="1">Membrane</location>
    </subcellularLocation>
</comment>
<evidence type="ECO:0000256" key="4">
    <source>
        <dbReference type="PROSITE-ProRule" id="PRU00284"/>
    </source>
</evidence>
<evidence type="ECO:0000313" key="8">
    <source>
        <dbReference type="EMBL" id="NML73307.1"/>
    </source>
</evidence>
<dbReference type="SUPFAM" id="SSF58104">
    <property type="entry name" value="Methyl-accepting chemotaxis protein (MCP) signaling domain"/>
    <property type="match status" value="1"/>
</dbReference>
<dbReference type="SMART" id="SM00283">
    <property type="entry name" value="MA"/>
    <property type="match status" value="1"/>
</dbReference>
<evidence type="ECO:0000256" key="2">
    <source>
        <dbReference type="ARBA" id="ARBA00022500"/>
    </source>
</evidence>
<dbReference type="PANTHER" id="PTHR43531">
    <property type="entry name" value="PROTEIN ICFG"/>
    <property type="match status" value="1"/>
</dbReference>
<proteinExistence type="inferred from homology"/>
<dbReference type="SMART" id="SM00304">
    <property type="entry name" value="HAMP"/>
    <property type="match status" value="2"/>
</dbReference>
<evidence type="ECO:0000256" key="5">
    <source>
        <dbReference type="SAM" id="Phobius"/>
    </source>
</evidence>
<dbReference type="PROSITE" id="PS50111">
    <property type="entry name" value="CHEMOTAXIS_TRANSDUC_2"/>
    <property type="match status" value="1"/>
</dbReference>
<comment type="similarity">
    <text evidence="3">Belongs to the methyl-accepting chemotaxis (MCP) protein family.</text>
</comment>
<dbReference type="AlphaFoldDB" id="A0A7Y0ATZ9"/>
<dbReference type="RefSeq" id="WP_169587536.1">
    <property type="nucleotide sequence ID" value="NZ_JABBGK010000001.1"/>
</dbReference>
<dbReference type="InterPro" id="IPR003660">
    <property type="entry name" value="HAMP_dom"/>
</dbReference>
<dbReference type="InterPro" id="IPR051310">
    <property type="entry name" value="MCP_chemotaxis"/>
</dbReference>
<dbReference type="Pfam" id="PF00672">
    <property type="entry name" value="HAMP"/>
    <property type="match status" value="1"/>
</dbReference>
<dbReference type="GO" id="GO:0005886">
    <property type="term" value="C:plasma membrane"/>
    <property type="evidence" value="ECO:0007669"/>
    <property type="project" value="TreeGrafter"/>
</dbReference>
<keyword evidence="5" id="KW-1133">Transmembrane helix</keyword>
<name>A0A7Y0ATZ9_9HYPH</name>
<keyword evidence="5" id="KW-0472">Membrane</keyword>
<evidence type="ECO:0000259" key="6">
    <source>
        <dbReference type="PROSITE" id="PS50111"/>
    </source>
</evidence>
<dbReference type="PANTHER" id="PTHR43531:SF11">
    <property type="entry name" value="METHYL-ACCEPTING CHEMOTAXIS PROTEIN 3"/>
    <property type="match status" value="1"/>
</dbReference>
<sequence>MGFIDRLLQSRRIVTKVLLFVVPLVILMAGVGLLGYYTANMLNGHMTVTRATIGNISDLEQVQVALQEFSIEPSEETRAHLVKAVDAEEKGLEVLDGILAKQAAKADLEDLRSLGARMRGELDRMWSNKNERDAIDASIGESLAAIRAEGGMLSKQIEFVRKDFSDKEAFAKELLFDASAFKAVGERIVKLRDAMQKSFVPADQIAQARLYGAALTKEIGKAGKIASSKGQKTLAEISAVADKLGPVLDGSQADIDKAIAIGQVVTELATMEQKLAQQAGKNSNTASERFVGLDKLVAEQKELMSEVEATLVAIDALSLHAERFRGVVDEASRKLMLGDLAAITERADGIGKLGAKNSTMRDFAGKLKPVATAIDSQSASLMTSAEEWRQLRTVAGDHVGKAMASLREFVSHAQEIGKDDSERSASISVLAMVVGTLLAVVGGLLLVETLRAPLKRITDVMGRLASGDLQVPIEGRERGDEIGDMVRSVTVFRDAAVENRRLEDEATVARQTSARDAEQRAVERARIENEQRAALDALSDVLEALAAGNLERAMRDDLPGDFVAMAETYNRATEALRATLVDVRAASADINAGTGNLAVSADDLARRTEQQAAAIEESARALNQLADVVRTTAEGANRTAQSVQRTGEQARQSGVIVTQAVEAMGEISRSSERISTIIGVIDEIAFQTNLLALNAGVEAARAGEAGRGFAVVAQEVRDLAQRCAGAAKEIKELISVSGSQVRSGVTLVERTGGALTAIIEQVEEVRQLVETISSATHQQSTGLNEVARAVKDVEHITQRNAAMVEENNAEIHGLRQRVELLMAKIDQFRIGRDVTRHQPLHRGAA</sequence>
<dbReference type="EMBL" id="JABBGK010000001">
    <property type="protein sequence ID" value="NML73307.1"/>
    <property type="molecule type" value="Genomic_DNA"/>
</dbReference>
<dbReference type="Pfam" id="PF00015">
    <property type="entry name" value="MCPsignal"/>
    <property type="match status" value="1"/>
</dbReference>
<dbReference type="CDD" id="cd11386">
    <property type="entry name" value="MCP_signal"/>
    <property type="match status" value="1"/>
</dbReference>
<organism evidence="8 9">
    <name type="scientific">Rhizobium terricola</name>
    <dbReference type="NCBI Taxonomy" id="2728849"/>
    <lineage>
        <taxon>Bacteria</taxon>
        <taxon>Pseudomonadati</taxon>
        <taxon>Pseudomonadota</taxon>
        <taxon>Alphaproteobacteria</taxon>
        <taxon>Hyphomicrobiales</taxon>
        <taxon>Rhizobiaceae</taxon>
        <taxon>Rhizobium/Agrobacterium group</taxon>
        <taxon>Rhizobium</taxon>
    </lineage>
</organism>
<dbReference type="FunFam" id="1.10.287.950:FF:000001">
    <property type="entry name" value="Methyl-accepting chemotaxis sensory transducer"/>
    <property type="match status" value="1"/>
</dbReference>
<dbReference type="PROSITE" id="PS50885">
    <property type="entry name" value="HAMP"/>
    <property type="match status" value="2"/>
</dbReference>
<reference evidence="8 9" key="1">
    <citation type="submission" date="2020-04" db="EMBL/GenBank/DDBJ databases">
        <title>Rhizobium sp. S-51 isolated from soil.</title>
        <authorList>
            <person name="Dahal R.H."/>
        </authorList>
    </citation>
    <scope>NUCLEOTIDE SEQUENCE [LARGE SCALE GENOMIC DNA]</scope>
    <source>
        <strain evidence="8 9">S-51</strain>
    </source>
</reference>
<keyword evidence="9" id="KW-1185">Reference proteome</keyword>
<evidence type="ECO:0000256" key="3">
    <source>
        <dbReference type="ARBA" id="ARBA00029447"/>
    </source>
</evidence>
<protein>
    <submittedName>
        <fullName evidence="8">HAMP domain-containing protein</fullName>
    </submittedName>
</protein>
<keyword evidence="5" id="KW-0812">Transmembrane</keyword>
<dbReference type="Gene3D" id="6.10.340.10">
    <property type="match status" value="1"/>
</dbReference>
<evidence type="ECO:0000256" key="1">
    <source>
        <dbReference type="ARBA" id="ARBA00004370"/>
    </source>
</evidence>
<dbReference type="GO" id="GO:0004888">
    <property type="term" value="F:transmembrane signaling receptor activity"/>
    <property type="evidence" value="ECO:0007669"/>
    <property type="project" value="TreeGrafter"/>
</dbReference>
<dbReference type="CDD" id="cd06225">
    <property type="entry name" value="HAMP"/>
    <property type="match status" value="1"/>
</dbReference>
<dbReference type="Proteomes" id="UP000541470">
    <property type="component" value="Unassembled WGS sequence"/>
</dbReference>
<dbReference type="InterPro" id="IPR004089">
    <property type="entry name" value="MCPsignal_dom"/>
</dbReference>
<dbReference type="GO" id="GO:0006935">
    <property type="term" value="P:chemotaxis"/>
    <property type="evidence" value="ECO:0007669"/>
    <property type="project" value="UniProtKB-KW"/>
</dbReference>
<keyword evidence="4" id="KW-0807">Transducer</keyword>
<dbReference type="Gene3D" id="1.10.287.950">
    <property type="entry name" value="Methyl-accepting chemotaxis protein"/>
    <property type="match status" value="1"/>
</dbReference>
<feature type="domain" description="HAMP" evidence="7">
    <location>
        <begin position="448"/>
        <end position="501"/>
    </location>
</feature>
<keyword evidence="2" id="KW-0145">Chemotaxis</keyword>
<dbReference type="GO" id="GO:0007165">
    <property type="term" value="P:signal transduction"/>
    <property type="evidence" value="ECO:0007669"/>
    <property type="project" value="UniProtKB-KW"/>
</dbReference>
<feature type="transmembrane region" description="Helical" evidence="5">
    <location>
        <begin position="17"/>
        <end position="37"/>
    </location>
</feature>
<evidence type="ECO:0000313" key="9">
    <source>
        <dbReference type="Proteomes" id="UP000541470"/>
    </source>
</evidence>